<feature type="region of interest" description="Disordered" evidence="7">
    <location>
        <begin position="618"/>
        <end position="644"/>
    </location>
</feature>
<evidence type="ECO:0000256" key="4">
    <source>
        <dbReference type="ARBA" id="ARBA00022692"/>
    </source>
</evidence>
<feature type="transmembrane region" description="Helical" evidence="8">
    <location>
        <begin position="206"/>
        <end position="224"/>
    </location>
</feature>
<comment type="subcellular location">
    <subcellularLocation>
        <location evidence="1">Membrane</location>
        <topology evidence="1">Multi-pass membrane protein</topology>
    </subcellularLocation>
</comment>
<keyword evidence="6 8" id="KW-0472">Membrane</keyword>
<keyword evidence="11" id="KW-1185">Reference proteome</keyword>
<dbReference type="Pfam" id="PF13632">
    <property type="entry name" value="Glyco_trans_2_3"/>
    <property type="match status" value="1"/>
</dbReference>
<evidence type="ECO:0000259" key="9">
    <source>
        <dbReference type="Pfam" id="PF13632"/>
    </source>
</evidence>
<feature type="transmembrane region" description="Helical" evidence="8">
    <location>
        <begin position="539"/>
        <end position="561"/>
    </location>
</feature>
<accession>A0ABW0F6Z4</accession>
<dbReference type="EC" id="2.4.-.-" evidence="10"/>
<dbReference type="InterPro" id="IPR001173">
    <property type="entry name" value="Glyco_trans_2-like"/>
</dbReference>
<dbReference type="PANTHER" id="PTHR43867:SF2">
    <property type="entry name" value="CELLULOSE SYNTHASE CATALYTIC SUBUNIT A [UDP-FORMING]"/>
    <property type="match status" value="1"/>
</dbReference>
<keyword evidence="4 8" id="KW-0812">Transmembrane</keyword>
<dbReference type="Proteomes" id="UP001595976">
    <property type="component" value="Unassembled WGS sequence"/>
</dbReference>
<evidence type="ECO:0000256" key="7">
    <source>
        <dbReference type="SAM" id="MobiDB-lite"/>
    </source>
</evidence>
<dbReference type="SUPFAM" id="SSF53448">
    <property type="entry name" value="Nucleotide-diphospho-sugar transferases"/>
    <property type="match status" value="1"/>
</dbReference>
<name>A0ABW0F6Z4_9HYPH</name>
<keyword evidence="5 8" id="KW-1133">Transmembrane helix</keyword>
<keyword evidence="2 10" id="KW-0328">Glycosyltransferase</keyword>
<dbReference type="RefSeq" id="WP_158448027.1">
    <property type="nucleotide sequence ID" value="NZ_JAOAOS010000009.1"/>
</dbReference>
<comment type="caution">
    <text evidence="10">The sequence shown here is derived from an EMBL/GenBank/DDBJ whole genome shotgun (WGS) entry which is preliminary data.</text>
</comment>
<protein>
    <submittedName>
        <fullName evidence="10">Glycosyltransferase</fullName>
        <ecNumber evidence="10">2.4.-.-</ecNumber>
    </submittedName>
</protein>
<dbReference type="Gene3D" id="3.90.550.10">
    <property type="entry name" value="Spore Coat Polysaccharide Biosynthesis Protein SpsA, Chain A"/>
    <property type="match status" value="1"/>
</dbReference>
<organism evidence="10 11">
    <name type="scientific">Bosea minatitlanensis</name>
    <dbReference type="NCBI Taxonomy" id="128782"/>
    <lineage>
        <taxon>Bacteria</taxon>
        <taxon>Pseudomonadati</taxon>
        <taxon>Pseudomonadota</taxon>
        <taxon>Alphaproteobacteria</taxon>
        <taxon>Hyphomicrobiales</taxon>
        <taxon>Boseaceae</taxon>
        <taxon>Bosea</taxon>
    </lineage>
</organism>
<evidence type="ECO:0000256" key="6">
    <source>
        <dbReference type="ARBA" id="ARBA00023136"/>
    </source>
</evidence>
<dbReference type="PANTHER" id="PTHR43867">
    <property type="entry name" value="CELLULOSE SYNTHASE CATALYTIC SUBUNIT A [UDP-FORMING]"/>
    <property type="match status" value="1"/>
</dbReference>
<evidence type="ECO:0000256" key="2">
    <source>
        <dbReference type="ARBA" id="ARBA00022676"/>
    </source>
</evidence>
<gene>
    <name evidence="10" type="ORF">ACFPK2_15190</name>
</gene>
<keyword evidence="3 10" id="KW-0808">Transferase</keyword>
<evidence type="ECO:0000256" key="5">
    <source>
        <dbReference type="ARBA" id="ARBA00022989"/>
    </source>
</evidence>
<evidence type="ECO:0000256" key="8">
    <source>
        <dbReference type="SAM" id="Phobius"/>
    </source>
</evidence>
<evidence type="ECO:0000313" key="10">
    <source>
        <dbReference type="EMBL" id="MFC5294331.1"/>
    </source>
</evidence>
<sequence length="644" mass="69761">MGGDGRDGVVDAQGRGFAGLPAEIAFLARHGVGPSGLAAAARRARRNGTDPVREVFALDLIDQDGYYRALAAEFGLPFHAGAFDLVAGGRHEAILRGGVAPAAGRIARRFRFLIAPEGAALRRMVEAGPRQRGDVAVTTPRRFAERLREANDIGLARQAAGLDEPGLARHSARTGASRGQVVATGIGLSAAALGGILAPLQSFCLLALLLGPLFLGLILLRLAAAMERVLPDLWQAQRWRLDDSRLPVYTVAVPMYREEAVLRQMLRALSELDYPPAKLDIRLLIEADDAGMRAELARMVLPAHVTVTIVPPGQPRTKPRALNLALLEARGALFTIFDAEDIPDPQQLRLAATRFHRAPDDLACLQARLVIDHAAEGLLPALFALEYAGLFEVLNPGLLRAGLPILLGGTSNHFRTAALRALGGWDAWNVTEDADLALRLVRAGYRIGDLPSQTREEAPVTVRAWLKQRSRWIKGYMQTAVTHSRAPLQLLREAGFAASFAFASLALGTIVTALGYPIFAAATVLAYWEGSLFAPPNAFLTLASAFALAIWLFGTLALFLPPAIGALRQRDPGLLLLLPLLPLYYGLVSLAAWMAFYEYFNRRFAWNKTEHGLARRRLRPAAEERPFRSGEATPPPPAPAPARY</sequence>
<dbReference type="InterPro" id="IPR029044">
    <property type="entry name" value="Nucleotide-diphossugar_trans"/>
</dbReference>
<feature type="domain" description="Glycosyltransferase 2-like" evidence="9">
    <location>
        <begin position="334"/>
        <end position="539"/>
    </location>
</feature>
<reference evidence="11" key="1">
    <citation type="journal article" date="2019" name="Int. J. Syst. Evol. Microbiol.">
        <title>The Global Catalogue of Microorganisms (GCM) 10K type strain sequencing project: providing services to taxonomists for standard genome sequencing and annotation.</title>
        <authorList>
            <consortium name="The Broad Institute Genomics Platform"/>
            <consortium name="The Broad Institute Genome Sequencing Center for Infectious Disease"/>
            <person name="Wu L."/>
            <person name="Ma J."/>
        </authorList>
    </citation>
    <scope>NUCLEOTIDE SEQUENCE [LARGE SCALE GENOMIC DNA]</scope>
    <source>
        <strain evidence="11">CGMCC 1.15643</strain>
    </source>
</reference>
<dbReference type="InterPro" id="IPR050321">
    <property type="entry name" value="Glycosyltr_2/OpgH_subfam"/>
</dbReference>
<feature type="transmembrane region" description="Helical" evidence="8">
    <location>
        <begin position="573"/>
        <end position="596"/>
    </location>
</feature>
<evidence type="ECO:0000256" key="3">
    <source>
        <dbReference type="ARBA" id="ARBA00022679"/>
    </source>
</evidence>
<feature type="compositionally biased region" description="Pro residues" evidence="7">
    <location>
        <begin position="633"/>
        <end position="644"/>
    </location>
</feature>
<feature type="transmembrane region" description="Helical" evidence="8">
    <location>
        <begin position="494"/>
        <end position="519"/>
    </location>
</feature>
<dbReference type="GO" id="GO:0016757">
    <property type="term" value="F:glycosyltransferase activity"/>
    <property type="evidence" value="ECO:0007669"/>
    <property type="project" value="UniProtKB-KW"/>
</dbReference>
<evidence type="ECO:0000256" key="1">
    <source>
        <dbReference type="ARBA" id="ARBA00004141"/>
    </source>
</evidence>
<dbReference type="EMBL" id="JBHSLI010000006">
    <property type="protein sequence ID" value="MFC5294331.1"/>
    <property type="molecule type" value="Genomic_DNA"/>
</dbReference>
<proteinExistence type="predicted"/>
<evidence type="ECO:0000313" key="11">
    <source>
        <dbReference type="Proteomes" id="UP001595976"/>
    </source>
</evidence>